<evidence type="ECO:0000313" key="2">
    <source>
        <dbReference type="Proteomes" id="UP000187203"/>
    </source>
</evidence>
<comment type="caution">
    <text evidence="1">The sequence shown here is derived from an EMBL/GenBank/DDBJ whole genome shotgun (WGS) entry which is preliminary data.</text>
</comment>
<dbReference type="Proteomes" id="UP000187203">
    <property type="component" value="Unassembled WGS sequence"/>
</dbReference>
<dbReference type="EMBL" id="AWUE01014655">
    <property type="protein sequence ID" value="OMP02306.1"/>
    <property type="molecule type" value="Genomic_DNA"/>
</dbReference>
<dbReference type="AlphaFoldDB" id="A0A1R3K5H9"/>
<sequence>MDIKEDEELLVVLRKLFLIFFTQFHSCQNYKNSVAAAAFTKRRHCSSR</sequence>
<reference evidence="2" key="1">
    <citation type="submission" date="2013-09" db="EMBL/GenBank/DDBJ databases">
        <title>Corchorus olitorius genome sequencing.</title>
        <authorList>
            <person name="Alam M."/>
            <person name="Haque M.S."/>
            <person name="Islam M.S."/>
            <person name="Emdad E.M."/>
            <person name="Islam M.M."/>
            <person name="Ahmed B."/>
            <person name="Halim A."/>
            <person name="Hossen Q.M.M."/>
            <person name="Hossain M.Z."/>
            <person name="Ahmed R."/>
            <person name="Khan M.M."/>
            <person name="Islam R."/>
            <person name="Rashid M.M."/>
            <person name="Khan S.A."/>
            <person name="Rahman M.S."/>
            <person name="Alam M."/>
            <person name="Yahiya A.S."/>
            <person name="Khan M.S."/>
            <person name="Azam M.S."/>
            <person name="Haque T."/>
            <person name="Lashkar M.Z.H."/>
            <person name="Akhand A.I."/>
            <person name="Morshed G."/>
            <person name="Roy S."/>
            <person name="Uddin K.S."/>
            <person name="Rabeya T."/>
            <person name="Hossain A.S."/>
            <person name="Chowdhury A."/>
            <person name="Snigdha A.R."/>
            <person name="Mortoza M.S."/>
            <person name="Matin S.A."/>
            <person name="Hoque S.M.E."/>
            <person name="Islam M.K."/>
            <person name="Roy D.K."/>
            <person name="Haider R."/>
            <person name="Moosa M.M."/>
            <person name="Elias S.M."/>
            <person name="Hasan A.M."/>
            <person name="Jahan S."/>
            <person name="Shafiuddin M."/>
            <person name="Mahmood N."/>
            <person name="Shommy N.S."/>
        </authorList>
    </citation>
    <scope>NUCLEOTIDE SEQUENCE [LARGE SCALE GENOMIC DNA]</scope>
    <source>
        <strain evidence="2">cv. O-4</strain>
    </source>
</reference>
<evidence type="ECO:0000313" key="1">
    <source>
        <dbReference type="EMBL" id="OMP02306.1"/>
    </source>
</evidence>
<organism evidence="1 2">
    <name type="scientific">Corchorus olitorius</name>
    <dbReference type="NCBI Taxonomy" id="93759"/>
    <lineage>
        <taxon>Eukaryota</taxon>
        <taxon>Viridiplantae</taxon>
        <taxon>Streptophyta</taxon>
        <taxon>Embryophyta</taxon>
        <taxon>Tracheophyta</taxon>
        <taxon>Spermatophyta</taxon>
        <taxon>Magnoliopsida</taxon>
        <taxon>eudicotyledons</taxon>
        <taxon>Gunneridae</taxon>
        <taxon>Pentapetalae</taxon>
        <taxon>rosids</taxon>
        <taxon>malvids</taxon>
        <taxon>Malvales</taxon>
        <taxon>Malvaceae</taxon>
        <taxon>Grewioideae</taxon>
        <taxon>Apeibeae</taxon>
        <taxon>Corchorus</taxon>
    </lineage>
</organism>
<protein>
    <submittedName>
        <fullName evidence="1">Uncharacterized protein</fullName>
    </submittedName>
</protein>
<name>A0A1R3K5H9_9ROSI</name>
<proteinExistence type="predicted"/>
<gene>
    <name evidence="1" type="ORF">COLO4_11204</name>
</gene>
<keyword evidence="2" id="KW-1185">Reference proteome</keyword>
<accession>A0A1R3K5H9</accession>